<dbReference type="InterPro" id="IPR050861">
    <property type="entry name" value="Dihydroxyacetone_Kinase"/>
</dbReference>
<keyword evidence="4" id="KW-0418">Kinase</keyword>
<dbReference type="PANTHER" id="PTHR28629">
    <property type="entry name" value="TRIOKINASE/FMN CYCLASE"/>
    <property type="match status" value="1"/>
</dbReference>
<dbReference type="Proteomes" id="UP001152049">
    <property type="component" value="Unassembled WGS sequence"/>
</dbReference>
<evidence type="ECO:0000256" key="1">
    <source>
        <dbReference type="ARBA" id="ARBA00008757"/>
    </source>
</evidence>
<evidence type="ECO:0000259" key="6">
    <source>
        <dbReference type="PROSITE" id="PS51481"/>
    </source>
</evidence>
<dbReference type="InterPro" id="IPR004006">
    <property type="entry name" value="DhaK_dom"/>
</dbReference>
<name>A0A9W8RX22_9HYPO</name>
<evidence type="ECO:0000313" key="7">
    <source>
        <dbReference type="EMBL" id="KAJ4257552.1"/>
    </source>
</evidence>
<dbReference type="SUPFAM" id="SSF82549">
    <property type="entry name" value="DAK1/DegV-like"/>
    <property type="match status" value="1"/>
</dbReference>
<proteinExistence type="inferred from homology"/>
<sequence>MSPLAAKHISQNPESLVKSALRSPKFLNPALVVDKDQKIVYLYLDKSPSNSRQQDMAIIAGGGSSHEPSFGGLILLVIDRVSTFSNKILATLMNFTGDTLNFGMAVEKAQAAWPELQTKMLVVADDVAVPRSSYDNVGRRGMAGTILVHKMTSAVAGLGYKMKGILEAGRLICDNLLTIGVALDRVQVPGRSVEVSPSYHLCSDEVGIGMGIYNEPGCARVSGLDAELGTLVKSSLARLLGTQDPERSFIKGWLGCAVLLVNNLGDLSVLDLGAALAEIVDQLHNNYNIQPKCIISGTYMTSLDCHGFSITLLNDISLELPHDVEELLDYPVGAVGWNQNTSLGRQMQALANCLRVAAVQKSNGKSDVFQ</sequence>
<comment type="caution">
    <text evidence="7">The sequence shown here is derived from an EMBL/GenBank/DDBJ whole genome shotgun (WGS) entry which is preliminary data.</text>
</comment>
<dbReference type="EMBL" id="JAOQAZ010000017">
    <property type="protein sequence ID" value="KAJ4257552.1"/>
    <property type="molecule type" value="Genomic_DNA"/>
</dbReference>
<dbReference type="OrthoDB" id="1724672at2759"/>
<dbReference type="GO" id="GO:0004371">
    <property type="term" value="F:glycerone kinase activity"/>
    <property type="evidence" value="ECO:0007669"/>
    <property type="project" value="InterPro"/>
</dbReference>
<feature type="domain" description="DhaK" evidence="6">
    <location>
        <begin position="1"/>
        <end position="337"/>
    </location>
</feature>
<organism evidence="7 8">
    <name type="scientific">Fusarium torreyae</name>
    <dbReference type="NCBI Taxonomy" id="1237075"/>
    <lineage>
        <taxon>Eukaryota</taxon>
        <taxon>Fungi</taxon>
        <taxon>Dikarya</taxon>
        <taxon>Ascomycota</taxon>
        <taxon>Pezizomycotina</taxon>
        <taxon>Sordariomycetes</taxon>
        <taxon>Hypocreomycetidae</taxon>
        <taxon>Hypocreales</taxon>
        <taxon>Nectriaceae</taxon>
        <taxon>Fusarium</taxon>
    </lineage>
</organism>
<dbReference type="GO" id="GO:0005829">
    <property type="term" value="C:cytosol"/>
    <property type="evidence" value="ECO:0007669"/>
    <property type="project" value="TreeGrafter"/>
</dbReference>
<evidence type="ECO:0000256" key="5">
    <source>
        <dbReference type="ARBA" id="ARBA00022840"/>
    </source>
</evidence>
<evidence type="ECO:0000256" key="3">
    <source>
        <dbReference type="ARBA" id="ARBA00022741"/>
    </source>
</evidence>
<dbReference type="GO" id="GO:0005524">
    <property type="term" value="F:ATP binding"/>
    <property type="evidence" value="ECO:0007669"/>
    <property type="project" value="UniProtKB-KW"/>
</dbReference>
<keyword evidence="2" id="KW-0808">Transferase</keyword>
<dbReference type="PROSITE" id="PS51481">
    <property type="entry name" value="DHAK"/>
    <property type="match status" value="1"/>
</dbReference>
<dbReference type="Gene3D" id="3.30.1180.20">
    <property type="entry name" value="Dihydroxyacetone kinase, domain 2"/>
    <property type="match status" value="1"/>
</dbReference>
<reference evidence="7" key="1">
    <citation type="submission" date="2022-09" db="EMBL/GenBank/DDBJ databases">
        <title>Fusarium specimens isolated from Avocado Roots.</title>
        <authorList>
            <person name="Stajich J."/>
            <person name="Roper C."/>
            <person name="Heimlech-Rivalta G."/>
        </authorList>
    </citation>
    <scope>NUCLEOTIDE SEQUENCE</scope>
    <source>
        <strain evidence="7">CF00136</strain>
    </source>
</reference>
<evidence type="ECO:0000256" key="2">
    <source>
        <dbReference type="ARBA" id="ARBA00022679"/>
    </source>
</evidence>
<keyword evidence="5" id="KW-0067">ATP-binding</keyword>
<evidence type="ECO:0000313" key="8">
    <source>
        <dbReference type="Proteomes" id="UP001152049"/>
    </source>
</evidence>
<dbReference type="AlphaFoldDB" id="A0A9W8RX22"/>
<keyword evidence="8" id="KW-1185">Reference proteome</keyword>
<keyword evidence="3" id="KW-0547">Nucleotide-binding</keyword>
<protein>
    <recommendedName>
        <fullName evidence="6">DhaK domain-containing protein</fullName>
    </recommendedName>
</protein>
<dbReference type="FunFam" id="3.30.1180.20:FF:000001">
    <property type="entry name" value="Dihydroxyacetone kinase 1"/>
    <property type="match status" value="1"/>
</dbReference>
<comment type="similarity">
    <text evidence="1">Belongs to the dihydroxyacetone kinase (DAK) family.</text>
</comment>
<dbReference type="Gene3D" id="3.40.50.10440">
    <property type="entry name" value="Dihydroxyacetone kinase, domain 1"/>
    <property type="match status" value="2"/>
</dbReference>
<accession>A0A9W8RX22</accession>
<evidence type="ECO:0000256" key="4">
    <source>
        <dbReference type="ARBA" id="ARBA00022777"/>
    </source>
</evidence>
<dbReference type="Pfam" id="PF02733">
    <property type="entry name" value="Dak1"/>
    <property type="match status" value="1"/>
</dbReference>
<gene>
    <name evidence="7" type="ORF">NW762_008676</name>
</gene>
<dbReference type="GO" id="GO:0019563">
    <property type="term" value="P:glycerol catabolic process"/>
    <property type="evidence" value="ECO:0007669"/>
    <property type="project" value="TreeGrafter"/>
</dbReference>
<dbReference type="PANTHER" id="PTHR28629:SF14">
    <property type="entry name" value="DIHYDROXYACETONE KINASE 1"/>
    <property type="match status" value="1"/>
</dbReference>